<dbReference type="RefSeq" id="WP_202749223.1">
    <property type="nucleotide sequence ID" value="NZ_JAESWC010000004.1"/>
</dbReference>
<evidence type="ECO:0000313" key="4">
    <source>
        <dbReference type="Proteomes" id="UP000632377"/>
    </source>
</evidence>
<dbReference type="PANTHER" id="PTHR46558">
    <property type="entry name" value="TRACRIPTIONAL REGULATORY PROTEIN-RELATED-RELATED"/>
    <property type="match status" value="1"/>
</dbReference>
<keyword evidence="4" id="KW-1185">Reference proteome</keyword>
<dbReference type="InterPro" id="IPR001387">
    <property type="entry name" value="Cro/C1-type_HTH"/>
</dbReference>
<dbReference type="InterPro" id="IPR036286">
    <property type="entry name" value="LexA/Signal_pep-like_sf"/>
</dbReference>
<name>A0ABS1TAV0_9CLOT</name>
<dbReference type="Pfam" id="PF01381">
    <property type="entry name" value="HTH_3"/>
    <property type="match status" value="1"/>
</dbReference>
<dbReference type="Proteomes" id="UP000632377">
    <property type="component" value="Unassembled WGS sequence"/>
</dbReference>
<sequence length="231" mass="25891">MSRAGEKLKNIREQLGLSQKQLAKKLGVAESFINEVEMGRKILNESFMNKLSKLAGKDINDISMSIEEDADMEVADVKPSIMKTHKVSSSNKDLPEINDVWSNALSSVLKTVPMYKYDLKQTVGSRQLPVVSNKIEGHSVDKVLFLEIEEDDMIGFRMAKGDIAFAHLTHEAPNNAICLVEYNSERAIRQIKKLDSNKVLLISNKGSIRTETAYTKDINVIAVLDRVEIKL</sequence>
<dbReference type="Gene3D" id="2.10.109.10">
    <property type="entry name" value="Umud Fragment, subunit A"/>
    <property type="match status" value="1"/>
</dbReference>
<accession>A0ABS1TAV0</accession>
<dbReference type="PANTHER" id="PTHR46558:SF3">
    <property type="entry name" value="TRANSCRIPTIONAL REGULATOR"/>
    <property type="match status" value="1"/>
</dbReference>
<evidence type="ECO:0000313" key="3">
    <source>
        <dbReference type="EMBL" id="MBL4936478.1"/>
    </source>
</evidence>
<dbReference type="EMBL" id="JAESWC010000004">
    <property type="protein sequence ID" value="MBL4936478.1"/>
    <property type="molecule type" value="Genomic_DNA"/>
</dbReference>
<dbReference type="SMART" id="SM00530">
    <property type="entry name" value="HTH_XRE"/>
    <property type="match status" value="1"/>
</dbReference>
<dbReference type="Pfam" id="PF00717">
    <property type="entry name" value="Peptidase_S24"/>
    <property type="match status" value="1"/>
</dbReference>
<reference evidence="3 4" key="1">
    <citation type="submission" date="2021-01" db="EMBL/GenBank/DDBJ databases">
        <title>Genome public.</title>
        <authorList>
            <person name="Liu C."/>
            <person name="Sun Q."/>
        </authorList>
    </citation>
    <scope>NUCLEOTIDE SEQUENCE [LARGE SCALE GENOMIC DNA]</scope>
    <source>
        <strain evidence="3 4">YIM B02515</strain>
    </source>
</reference>
<feature type="domain" description="HTH cro/C1-type" evidence="2">
    <location>
        <begin position="8"/>
        <end position="62"/>
    </location>
</feature>
<dbReference type="PROSITE" id="PS50943">
    <property type="entry name" value="HTH_CROC1"/>
    <property type="match status" value="1"/>
</dbReference>
<comment type="caution">
    <text evidence="3">The sequence shown here is derived from an EMBL/GenBank/DDBJ whole genome shotgun (WGS) entry which is preliminary data.</text>
</comment>
<evidence type="ECO:0000259" key="2">
    <source>
        <dbReference type="PROSITE" id="PS50943"/>
    </source>
</evidence>
<proteinExistence type="predicted"/>
<dbReference type="SUPFAM" id="SSF47413">
    <property type="entry name" value="lambda repressor-like DNA-binding domains"/>
    <property type="match status" value="1"/>
</dbReference>
<evidence type="ECO:0000256" key="1">
    <source>
        <dbReference type="ARBA" id="ARBA00023125"/>
    </source>
</evidence>
<dbReference type="Gene3D" id="1.10.260.40">
    <property type="entry name" value="lambda repressor-like DNA-binding domains"/>
    <property type="match status" value="1"/>
</dbReference>
<dbReference type="InterPro" id="IPR010982">
    <property type="entry name" value="Lambda_DNA-bd_dom_sf"/>
</dbReference>
<protein>
    <submittedName>
        <fullName evidence="3">Helix-turn-helix transcriptional regulator</fullName>
    </submittedName>
</protein>
<organism evidence="3 4">
    <name type="scientific">Clostridium rhizosphaerae</name>
    <dbReference type="NCBI Taxonomy" id="2803861"/>
    <lineage>
        <taxon>Bacteria</taxon>
        <taxon>Bacillati</taxon>
        <taxon>Bacillota</taxon>
        <taxon>Clostridia</taxon>
        <taxon>Eubacteriales</taxon>
        <taxon>Clostridiaceae</taxon>
        <taxon>Clostridium</taxon>
    </lineage>
</organism>
<gene>
    <name evidence="3" type="ORF">JK636_11975</name>
</gene>
<dbReference type="SUPFAM" id="SSF51306">
    <property type="entry name" value="LexA/Signal peptidase"/>
    <property type="match status" value="1"/>
</dbReference>
<dbReference type="CDD" id="cd00093">
    <property type="entry name" value="HTH_XRE"/>
    <property type="match status" value="1"/>
</dbReference>
<keyword evidence="1" id="KW-0238">DNA-binding</keyword>
<dbReference type="InterPro" id="IPR015927">
    <property type="entry name" value="Peptidase_S24_S26A/B/C"/>
</dbReference>